<gene>
    <name evidence="1" type="ORF">B5K10_18300</name>
</gene>
<evidence type="ECO:0000313" key="2">
    <source>
        <dbReference type="Proteomes" id="UP000256748"/>
    </source>
</evidence>
<sequence length="112" mass="12555">MEPLAAGSEVLRKRTIHRMRMKKSEHARGDCIDDTGFFAFADPSPRDRVEGGEERPGESAKFAGFDFICSRPPLKAVHRQLAGKPRIFRAADLMLFQPIGDREEADGRADLQ</sequence>
<organism evidence="1 2">
    <name type="scientific">Rhizobium leguminosarum bv. trifolii</name>
    <dbReference type="NCBI Taxonomy" id="386"/>
    <lineage>
        <taxon>Bacteria</taxon>
        <taxon>Pseudomonadati</taxon>
        <taxon>Pseudomonadota</taxon>
        <taxon>Alphaproteobacteria</taxon>
        <taxon>Hyphomicrobiales</taxon>
        <taxon>Rhizobiaceae</taxon>
        <taxon>Rhizobium/Agrobacterium group</taxon>
        <taxon>Rhizobium</taxon>
    </lineage>
</organism>
<name>A0A3E1BFZ6_RHILT</name>
<comment type="caution">
    <text evidence="1">The sequence shown here is derived from an EMBL/GenBank/DDBJ whole genome shotgun (WGS) entry which is preliminary data.</text>
</comment>
<protein>
    <submittedName>
        <fullName evidence="1">Uncharacterized protein</fullName>
    </submittedName>
</protein>
<dbReference type="AlphaFoldDB" id="A0A3E1BFZ6"/>
<reference evidence="1 2" key="1">
    <citation type="submission" date="2017-03" db="EMBL/GenBank/DDBJ databases">
        <title>Genome analysis of Rhizobial strains effectives or ineffectives for nitrogen fixation isolated from bean seeds.</title>
        <authorList>
            <person name="Peralta H."/>
            <person name="Aguilar-Vera A."/>
            <person name="Mora Y."/>
            <person name="Vargas-Lagunas C."/>
            <person name="Girard L."/>
            <person name="Mora J."/>
        </authorList>
    </citation>
    <scope>NUCLEOTIDE SEQUENCE [LARGE SCALE GENOMIC DNA]</scope>
    <source>
        <strain evidence="1 2">CCGM5</strain>
    </source>
</reference>
<accession>A0A3E1BFZ6</accession>
<proteinExistence type="predicted"/>
<dbReference type="EMBL" id="NAOO01000019">
    <property type="protein sequence ID" value="RFB91254.1"/>
    <property type="molecule type" value="Genomic_DNA"/>
</dbReference>
<dbReference type="Proteomes" id="UP000256748">
    <property type="component" value="Unassembled WGS sequence"/>
</dbReference>
<evidence type="ECO:0000313" key="1">
    <source>
        <dbReference type="EMBL" id="RFB91254.1"/>
    </source>
</evidence>